<dbReference type="InterPro" id="IPR003598">
    <property type="entry name" value="Ig_sub2"/>
</dbReference>
<dbReference type="AlphaFoldDB" id="A0A9W9YZG9"/>
<dbReference type="Pfam" id="PF13927">
    <property type="entry name" value="Ig_3"/>
    <property type="match status" value="5"/>
</dbReference>
<dbReference type="Proteomes" id="UP001163046">
    <property type="component" value="Unassembled WGS sequence"/>
</dbReference>
<feature type="domain" description="Ig-like" evidence="4">
    <location>
        <begin position="569"/>
        <end position="653"/>
    </location>
</feature>
<evidence type="ECO:0000256" key="3">
    <source>
        <dbReference type="SAM" id="Phobius"/>
    </source>
</evidence>
<dbReference type="InterPro" id="IPR050958">
    <property type="entry name" value="Cell_Adh-Cytoskel_Orgn"/>
</dbReference>
<dbReference type="PROSITE" id="PS50835">
    <property type="entry name" value="IG_LIKE"/>
    <property type="match status" value="6"/>
</dbReference>
<dbReference type="GO" id="GO:0005886">
    <property type="term" value="C:plasma membrane"/>
    <property type="evidence" value="ECO:0007669"/>
    <property type="project" value="TreeGrafter"/>
</dbReference>
<dbReference type="EMBL" id="MU826844">
    <property type="protein sequence ID" value="KAJ7371584.1"/>
    <property type="molecule type" value="Genomic_DNA"/>
</dbReference>
<keyword evidence="3" id="KW-0812">Transmembrane</keyword>
<sequence>MTLLTRLPFIRCMSLVILLPISASFLWTQEPKRPTQADVGSTSVLQWKFEPVDDSFWFLVVSRVTSKSGNSSEQDIASKLANGSTYVYDEFRSRAELINQATLVLRDIKEADDGRYCCKAFYLQGMYTSCVDVFVLAPPTILIYPTNTSIIEFNELMSFCNASGQPRPAIMWRRKDKDVMFPPGEYLRLPNISRDDTGLYECMAWNSVGNMSAQININVLYQPTAHVIPGNLTVNQSDVVTLTCMTSGNPSPNVTWTADRNTSVVLSADNKLKLIITSKANEGSYRCTASNGIGFPSYSTAYVVVKHHRPINVSFISCSSDNTAWVNDGIVFSCSSVSSPSPATYVIYHNGKIIKKNKSGYHKICNVKPHHTGTYTCEPRNDFGVGESRSIHLTVYEKPAVHVIPRVLNVTEGSPALLVCSATGSPPPNITWTTMSSGEIYNGGRLVIKNAQRNDTGDYQCSASNGISGPAKDTAFLNVYYSPTITNAAGPNVTVEEGRVLKLYCHGNGNPQPVITWKLLDANQTLHGEDERLMMLNIQMSHAGVYLCTASNFLGNVSKTIAVDVWYKPSETSLQKAGESGMTNVNSSVAISCRTNSNPPPHIYTFYKDGVVIQKGTSESFNITQVSYRDQGSYVCVPENVLGLGSSAVLNLTVHGPPFVIDGPHNQTINESDALLLTCNIGGNPTPNISWYLDSHEVLATGPVLFISHANRSHAGKYHCSASNGFGTPVTYQATVLVNYKPIAHSREKNISSWIGHETRIQCRADGFPRPTFHWSGKGVVTNVILSKTTAQSTLTVTPTANQISASTLVTHGIVWDTIAQALHLYKL</sequence>
<accession>A0A9W9YZG9</accession>
<dbReference type="PANTHER" id="PTHR45080:SF8">
    <property type="entry name" value="IG-LIKE DOMAIN-CONTAINING PROTEIN"/>
    <property type="match status" value="1"/>
</dbReference>
<reference evidence="5" key="1">
    <citation type="submission" date="2023-01" db="EMBL/GenBank/DDBJ databases">
        <title>Genome assembly of the deep-sea coral Lophelia pertusa.</title>
        <authorList>
            <person name="Herrera S."/>
            <person name="Cordes E."/>
        </authorList>
    </citation>
    <scope>NUCLEOTIDE SEQUENCE</scope>
    <source>
        <strain evidence="5">USNM1676648</strain>
        <tissue evidence="5">Polyp</tissue>
    </source>
</reference>
<evidence type="ECO:0000313" key="6">
    <source>
        <dbReference type="Proteomes" id="UP001163046"/>
    </source>
</evidence>
<keyword evidence="2" id="KW-1015">Disulfide bond</keyword>
<dbReference type="SUPFAM" id="SSF48726">
    <property type="entry name" value="Immunoglobulin"/>
    <property type="match status" value="9"/>
</dbReference>
<proteinExistence type="predicted"/>
<dbReference type="GO" id="GO:0050808">
    <property type="term" value="P:synapse organization"/>
    <property type="evidence" value="ECO:0007669"/>
    <property type="project" value="TreeGrafter"/>
</dbReference>
<evidence type="ECO:0000259" key="4">
    <source>
        <dbReference type="PROSITE" id="PS50835"/>
    </source>
</evidence>
<dbReference type="SMART" id="SM00409">
    <property type="entry name" value="IG"/>
    <property type="match status" value="8"/>
</dbReference>
<dbReference type="InterPro" id="IPR003599">
    <property type="entry name" value="Ig_sub"/>
</dbReference>
<feature type="domain" description="Ig-like" evidence="4">
    <location>
        <begin position="658"/>
        <end position="737"/>
    </location>
</feature>
<feature type="domain" description="Ig-like" evidence="4">
    <location>
        <begin position="139"/>
        <end position="218"/>
    </location>
</feature>
<protein>
    <submittedName>
        <fullName evidence="5">Hemicentin-1</fullName>
    </submittedName>
</protein>
<feature type="domain" description="Ig-like" evidence="4">
    <location>
        <begin position="223"/>
        <end position="305"/>
    </location>
</feature>
<dbReference type="GO" id="GO:0007156">
    <property type="term" value="P:homophilic cell adhesion via plasma membrane adhesion molecules"/>
    <property type="evidence" value="ECO:0007669"/>
    <property type="project" value="TreeGrafter"/>
</dbReference>
<dbReference type="InterPro" id="IPR007110">
    <property type="entry name" value="Ig-like_dom"/>
</dbReference>
<evidence type="ECO:0000313" key="5">
    <source>
        <dbReference type="EMBL" id="KAJ7371584.1"/>
    </source>
</evidence>
<keyword evidence="3" id="KW-0472">Membrane</keyword>
<dbReference type="SMART" id="SM00408">
    <property type="entry name" value="IGc2"/>
    <property type="match status" value="7"/>
</dbReference>
<dbReference type="InterPro" id="IPR036179">
    <property type="entry name" value="Ig-like_dom_sf"/>
</dbReference>
<dbReference type="Gene3D" id="2.60.40.10">
    <property type="entry name" value="Immunoglobulins"/>
    <property type="match status" value="8"/>
</dbReference>
<name>A0A9W9YZG9_9CNID</name>
<evidence type="ECO:0000256" key="2">
    <source>
        <dbReference type="ARBA" id="ARBA00023157"/>
    </source>
</evidence>
<gene>
    <name evidence="5" type="primary">HMCN1_28</name>
    <name evidence="5" type="ORF">OS493_024259</name>
</gene>
<keyword evidence="3" id="KW-1133">Transmembrane helix</keyword>
<feature type="domain" description="Ig-like" evidence="4">
    <location>
        <begin position="399"/>
        <end position="478"/>
    </location>
</feature>
<evidence type="ECO:0000256" key="1">
    <source>
        <dbReference type="ARBA" id="ARBA00022729"/>
    </source>
</evidence>
<feature type="domain" description="Ig-like" evidence="4">
    <location>
        <begin position="483"/>
        <end position="564"/>
    </location>
</feature>
<keyword evidence="1" id="KW-0732">Signal</keyword>
<dbReference type="OrthoDB" id="6088938at2759"/>
<dbReference type="Pfam" id="PF13895">
    <property type="entry name" value="Ig_2"/>
    <property type="match status" value="2"/>
</dbReference>
<feature type="transmembrane region" description="Helical" evidence="3">
    <location>
        <begin position="7"/>
        <end position="27"/>
    </location>
</feature>
<dbReference type="GO" id="GO:0043025">
    <property type="term" value="C:neuronal cell body"/>
    <property type="evidence" value="ECO:0007669"/>
    <property type="project" value="TreeGrafter"/>
</dbReference>
<organism evidence="5 6">
    <name type="scientific">Desmophyllum pertusum</name>
    <dbReference type="NCBI Taxonomy" id="174260"/>
    <lineage>
        <taxon>Eukaryota</taxon>
        <taxon>Metazoa</taxon>
        <taxon>Cnidaria</taxon>
        <taxon>Anthozoa</taxon>
        <taxon>Hexacorallia</taxon>
        <taxon>Scleractinia</taxon>
        <taxon>Caryophylliina</taxon>
        <taxon>Caryophylliidae</taxon>
        <taxon>Desmophyllum</taxon>
    </lineage>
</organism>
<keyword evidence="6" id="KW-1185">Reference proteome</keyword>
<dbReference type="PANTHER" id="PTHR45080">
    <property type="entry name" value="CONTACTIN 5"/>
    <property type="match status" value="1"/>
</dbReference>
<dbReference type="GO" id="GO:0008046">
    <property type="term" value="F:axon guidance receptor activity"/>
    <property type="evidence" value="ECO:0007669"/>
    <property type="project" value="TreeGrafter"/>
</dbReference>
<comment type="caution">
    <text evidence="5">The sequence shown here is derived from an EMBL/GenBank/DDBJ whole genome shotgun (WGS) entry which is preliminary data.</text>
</comment>
<dbReference type="GO" id="GO:0030424">
    <property type="term" value="C:axon"/>
    <property type="evidence" value="ECO:0007669"/>
    <property type="project" value="TreeGrafter"/>
</dbReference>
<dbReference type="InterPro" id="IPR013783">
    <property type="entry name" value="Ig-like_fold"/>
</dbReference>